<gene>
    <name evidence="5" type="ORF">SISSUDRAFT_1119383</name>
</gene>
<dbReference type="Proteomes" id="UP000076798">
    <property type="component" value="Unassembled WGS sequence"/>
</dbReference>
<feature type="compositionally biased region" description="Basic and acidic residues" evidence="2">
    <location>
        <begin position="471"/>
        <end position="485"/>
    </location>
</feature>
<accession>A0A166DSV5</accession>
<keyword evidence="6" id="KW-1185">Reference proteome</keyword>
<dbReference type="AlphaFoldDB" id="A0A166DSV5"/>
<dbReference type="OrthoDB" id="10068793at2759"/>
<evidence type="ECO:0000256" key="1">
    <source>
        <dbReference type="SAM" id="Coils"/>
    </source>
</evidence>
<feature type="coiled-coil region" evidence="1">
    <location>
        <begin position="172"/>
        <end position="199"/>
    </location>
</feature>
<evidence type="ECO:0000313" key="6">
    <source>
        <dbReference type="Proteomes" id="UP000076798"/>
    </source>
</evidence>
<evidence type="ECO:0000259" key="4">
    <source>
        <dbReference type="Pfam" id="PF13600"/>
    </source>
</evidence>
<evidence type="ECO:0000313" key="5">
    <source>
        <dbReference type="EMBL" id="KZT38855.1"/>
    </source>
</evidence>
<protein>
    <recommendedName>
        <fullName evidence="7">Mucoidy inhibitor A</fullName>
    </recommendedName>
</protein>
<feature type="compositionally biased region" description="Polar residues" evidence="2">
    <location>
        <begin position="297"/>
        <end position="306"/>
    </location>
</feature>
<dbReference type="EMBL" id="KV428056">
    <property type="protein sequence ID" value="KZT38855.1"/>
    <property type="molecule type" value="Genomic_DNA"/>
</dbReference>
<feature type="domain" description="DUF4140" evidence="4">
    <location>
        <begin position="44"/>
        <end position="137"/>
    </location>
</feature>
<keyword evidence="1" id="KW-0175">Coiled coil</keyword>
<dbReference type="InterPro" id="IPR025554">
    <property type="entry name" value="DUF4140"/>
</dbReference>
<dbReference type="NCBIfam" id="TIGR02231">
    <property type="entry name" value="mucoidy inhibitor MuiA family protein"/>
    <property type="match status" value="1"/>
</dbReference>
<dbReference type="Pfam" id="PF13600">
    <property type="entry name" value="DUF4140"/>
    <property type="match status" value="1"/>
</dbReference>
<dbReference type="InterPro" id="IPR037291">
    <property type="entry name" value="DUF4139"/>
</dbReference>
<feature type="domain" description="DUF4139" evidence="3">
    <location>
        <begin position="221"/>
        <end position="710"/>
    </location>
</feature>
<reference evidence="5 6" key="1">
    <citation type="journal article" date="2016" name="Mol. Biol. Evol.">
        <title>Comparative Genomics of Early-Diverging Mushroom-Forming Fungi Provides Insights into the Origins of Lignocellulose Decay Capabilities.</title>
        <authorList>
            <person name="Nagy L.G."/>
            <person name="Riley R."/>
            <person name="Tritt A."/>
            <person name="Adam C."/>
            <person name="Daum C."/>
            <person name="Floudas D."/>
            <person name="Sun H."/>
            <person name="Yadav J.S."/>
            <person name="Pangilinan J."/>
            <person name="Larsson K.H."/>
            <person name="Matsuura K."/>
            <person name="Barry K."/>
            <person name="Labutti K."/>
            <person name="Kuo R."/>
            <person name="Ohm R.A."/>
            <person name="Bhattacharya S.S."/>
            <person name="Shirouzu T."/>
            <person name="Yoshinaga Y."/>
            <person name="Martin F.M."/>
            <person name="Grigoriev I.V."/>
            <person name="Hibbett D.S."/>
        </authorList>
    </citation>
    <scope>NUCLEOTIDE SEQUENCE [LARGE SCALE GENOMIC DNA]</scope>
    <source>
        <strain evidence="5 6">HHB10207 ss-3</strain>
    </source>
</reference>
<feature type="compositionally biased region" description="Acidic residues" evidence="2">
    <location>
        <begin position="436"/>
        <end position="445"/>
    </location>
</feature>
<feature type="region of interest" description="Disordered" evidence="2">
    <location>
        <begin position="292"/>
        <end position="323"/>
    </location>
</feature>
<dbReference type="PANTHER" id="PTHR31005">
    <property type="entry name" value="DUF4139 DOMAIN-CONTAINING PROTEIN"/>
    <property type="match status" value="1"/>
</dbReference>
<feature type="compositionally biased region" description="Pro residues" evidence="2">
    <location>
        <begin position="353"/>
        <end position="362"/>
    </location>
</feature>
<organism evidence="5 6">
    <name type="scientific">Sistotremastrum suecicum HHB10207 ss-3</name>
    <dbReference type="NCBI Taxonomy" id="1314776"/>
    <lineage>
        <taxon>Eukaryota</taxon>
        <taxon>Fungi</taxon>
        <taxon>Dikarya</taxon>
        <taxon>Basidiomycota</taxon>
        <taxon>Agaricomycotina</taxon>
        <taxon>Agaricomycetes</taxon>
        <taxon>Sistotremastrales</taxon>
        <taxon>Sistotremastraceae</taxon>
        <taxon>Sistotremastrum</taxon>
    </lineage>
</organism>
<evidence type="ECO:0000256" key="2">
    <source>
        <dbReference type="SAM" id="MobiDB-lite"/>
    </source>
</evidence>
<dbReference type="InterPro" id="IPR011935">
    <property type="entry name" value="CHP02231"/>
</dbReference>
<feature type="region of interest" description="Disordered" evidence="2">
    <location>
        <begin position="427"/>
        <end position="497"/>
    </location>
</feature>
<name>A0A166DSV5_9AGAM</name>
<dbReference type="Pfam" id="PF13598">
    <property type="entry name" value="DUF4139"/>
    <property type="match status" value="1"/>
</dbReference>
<evidence type="ECO:0008006" key="7">
    <source>
        <dbReference type="Google" id="ProtNLM"/>
    </source>
</evidence>
<dbReference type="PANTHER" id="PTHR31005:SF8">
    <property type="entry name" value="DUF4139 DOMAIN-CONTAINING PROTEIN"/>
    <property type="match status" value="1"/>
</dbReference>
<feature type="region of interest" description="Disordered" evidence="2">
    <location>
        <begin position="341"/>
        <end position="365"/>
    </location>
</feature>
<proteinExistence type="predicted"/>
<feature type="compositionally biased region" description="Basic and acidic residues" evidence="2">
    <location>
        <begin position="450"/>
        <end position="461"/>
    </location>
</feature>
<dbReference type="STRING" id="1314776.A0A166DSV5"/>
<sequence length="717" mass="78280">MKFSANASNSLISVDAQEHPISSVRISKRVNVAEEGDEDGEFVSVANVTRVISVELEPGDNEIEIINLPGTLEADSIHLSSGSDAFISDVSCSIVDPASKSPDVKTRELEKEIRSLEATRFILQGESRVLDHQAEILVSYGRSLTGAHVQPSAMESFMADFLEQGKANIERLATLALQSDELEEQLQKKRESAHEQVSDEFKSVKISATVFVKDAGSINFTLSYVTAQVKWKPVYEVRLSLNDETPSPTVSLYHRAVITQNTGEDWKGVSVVLATDQSNHITSIPDLPPLKLHAISTPPSNTSAPTKTDALSPAQTLQQKIERQQAATAAKIQQLRDLVDGSAQEDPLSSAPSSPPTSPVPYPLSSAFTRYGNHVFGRPTPLPFASSSASFVPPDALLKPVEVPASDSSSSRLSLLRNSSLLKDLPPIKREQVKEEAEEEAEEEASGAQELKEEPREKDAEGPSPPPPPRAKAESEAPPVSEHRSRTQTSEPSEPSAAATYPVVGFVTIHSDNSPHHVSIDKYTVQASIHHVVVPRASNKAYVEYAITNRTKQPMLAGDVKIYINGGYISTACIDTVNPGETFHCTAAQTSSLQVTHTQSQIVSHMPASTSLLDYTTSYKTSISLRNTSSSFIDHILVRDIVPTSEDDRIRIKITEPSSLTSLPEVVLREVSGVALIRWLNKKEGKVEWVRWTEPNEEVKLQLKWDVVAPIGMKYSL</sequence>
<evidence type="ECO:0000259" key="3">
    <source>
        <dbReference type="Pfam" id="PF13598"/>
    </source>
</evidence>